<feature type="domain" description="Copper resistance protein D" evidence="7">
    <location>
        <begin position="244"/>
        <end position="340"/>
    </location>
</feature>
<proteinExistence type="predicted"/>
<dbReference type="Pfam" id="PF05425">
    <property type="entry name" value="CopD"/>
    <property type="match status" value="1"/>
</dbReference>
<evidence type="ECO:0000256" key="4">
    <source>
        <dbReference type="ARBA" id="ARBA00022989"/>
    </source>
</evidence>
<evidence type="ECO:0000256" key="6">
    <source>
        <dbReference type="SAM" id="Phobius"/>
    </source>
</evidence>
<feature type="transmembrane region" description="Helical" evidence="6">
    <location>
        <begin position="447"/>
        <end position="467"/>
    </location>
</feature>
<keyword evidence="4 6" id="KW-1133">Transmembrane helix</keyword>
<feature type="transmembrane region" description="Helical" evidence="6">
    <location>
        <begin position="213"/>
        <end position="236"/>
    </location>
</feature>
<comment type="caution">
    <text evidence="8">The sequence shown here is derived from an EMBL/GenBank/DDBJ whole genome shotgun (WGS) entry which is preliminary data.</text>
</comment>
<protein>
    <submittedName>
        <fullName evidence="8">Copper resistance protein D</fullName>
    </submittedName>
</protein>
<organism evidence="8 9">
    <name type="scientific">Crossiella equi</name>
    <dbReference type="NCBI Taxonomy" id="130796"/>
    <lineage>
        <taxon>Bacteria</taxon>
        <taxon>Bacillati</taxon>
        <taxon>Actinomycetota</taxon>
        <taxon>Actinomycetes</taxon>
        <taxon>Pseudonocardiales</taxon>
        <taxon>Pseudonocardiaceae</taxon>
        <taxon>Crossiella</taxon>
    </lineage>
</organism>
<dbReference type="EMBL" id="JAGIOO010000001">
    <property type="protein sequence ID" value="MBP2474248.1"/>
    <property type="molecule type" value="Genomic_DNA"/>
</dbReference>
<feature type="transmembrane region" description="Helical" evidence="6">
    <location>
        <begin position="566"/>
        <end position="593"/>
    </location>
</feature>
<feature type="transmembrane region" description="Helical" evidence="6">
    <location>
        <begin position="381"/>
        <end position="401"/>
    </location>
</feature>
<feature type="transmembrane region" description="Helical" evidence="6">
    <location>
        <begin position="613"/>
        <end position="635"/>
    </location>
</feature>
<dbReference type="Pfam" id="PF09678">
    <property type="entry name" value="Caa3_CtaG"/>
    <property type="match status" value="1"/>
</dbReference>
<feature type="transmembrane region" description="Helical" evidence="6">
    <location>
        <begin position="526"/>
        <end position="545"/>
    </location>
</feature>
<sequence>MAPERTDEAVPTPVRRPTGGMAVLVVVGFLLALSAAVALTAISPGRVYAEYGLPDPGDLTRFGQSLVRALAEVCAAVTVGSLLFAVFLTPARGNNLLAADGYAAVRAAGWAALGWFLSAAAMVPLFVANALGRPVTEVLKPTELVVYIDALEQAKAWVVTALLAGLLAIACRIVLSWGWTLAAFAFSLLCLMPVAVTGHSASGGSHDVGTNSLIFHLLATGFWVGGLVALVAHAYRGGGHLQLAYRRFSSLALVCWIVLAVSGVVNALVRVHPADLFSTPYGALVLAKIAALGVLGVFGYVQRQRGVRALGAEESRSVLMRLGGVEVLLMLVTIGIAVALGGTPPPGELGAQPSTTELLIGYNLYGPPDFLALLLDWRFDLVFGTFSIAAAVVYLLGVRRLRKRGDKWPVGRTIAWVAGCLTIVIATCSGIGRYSPAMFSVHMGSHMLLSMLAPVLLVLGGPVTLALRALPTAGKDTPSGPREWLLAVVHSPVSRFLTHPLVALALFVGSFYGLYFSGLFDAALPLHWAHLAMNAHFLLAGYVFYWPVIGIDPAPRRLPPLGRLGLVFASMPFHAFFGIALMSGSNVIGSSFYSQLNLPWVTDLLADQRLGGGLTWASGELPLLVVVIALLAQWAKSDERDAKRSDRHADADGDADLAAYNAMLKQMARKREG</sequence>
<feature type="transmembrane region" description="Helical" evidence="6">
    <location>
        <begin position="182"/>
        <end position="201"/>
    </location>
</feature>
<feature type="transmembrane region" description="Helical" evidence="6">
    <location>
        <begin position="501"/>
        <end position="520"/>
    </location>
</feature>
<comment type="subcellular location">
    <subcellularLocation>
        <location evidence="1">Cell membrane</location>
        <topology evidence="1">Multi-pass membrane protein</topology>
    </subcellularLocation>
</comment>
<accession>A0ABS5ACD8</accession>
<dbReference type="InterPro" id="IPR032694">
    <property type="entry name" value="CopC/D"/>
</dbReference>
<dbReference type="PANTHER" id="PTHR34820">
    <property type="entry name" value="INNER MEMBRANE PROTEIN YEBZ"/>
    <property type="match status" value="1"/>
</dbReference>
<evidence type="ECO:0000256" key="5">
    <source>
        <dbReference type="ARBA" id="ARBA00023136"/>
    </source>
</evidence>
<dbReference type="PANTHER" id="PTHR34820:SF4">
    <property type="entry name" value="INNER MEMBRANE PROTEIN YEBZ"/>
    <property type="match status" value="1"/>
</dbReference>
<evidence type="ECO:0000259" key="7">
    <source>
        <dbReference type="Pfam" id="PF05425"/>
    </source>
</evidence>
<keyword evidence="5 6" id="KW-0472">Membrane</keyword>
<evidence type="ECO:0000256" key="2">
    <source>
        <dbReference type="ARBA" id="ARBA00022475"/>
    </source>
</evidence>
<feature type="transmembrane region" description="Helical" evidence="6">
    <location>
        <begin position="21"/>
        <end position="45"/>
    </location>
</feature>
<dbReference type="InterPro" id="IPR019108">
    <property type="entry name" value="Caa3_assmbl_CtaG-rel"/>
</dbReference>
<evidence type="ECO:0000313" key="8">
    <source>
        <dbReference type="EMBL" id="MBP2474248.1"/>
    </source>
</evidence>
<feature type="transmembrane region" description="Helical" evidence="6">
    <location>
        <begin position="109"/>
        <end position="131"/>
    </location>
</feature>
<feature type="transmembrane region" description="Helical" evidence="6">
    <location>
        <begin position="281"/>
        <end position="301"/>
    </location>
</feature>
<feature type="transmembrane region" description="Helical" evidence="6">
    <location>
        <begin position="413"/>
        <end position="435"/>
    </location>
</feature>
<feature type="transmembrane region" description="Helical" evidence="6">
    <location>
        <begin position="156"/>
        <end position="175"/>
    </location>
</feature>
<evidence type="ECO:0000256" key="3">
    <source>
        <dbReference type="ARBA" id="ARBA00022692"/>
    </source>
</evidence>
<feature type="transmembrane region" description="Helical" evidence="6">
    <location>
        <begin position="65"/>
        <end position="88"/>
    </location>
</feature>
<keyword evidence="2" id="KW-1003">Cell membrane</keyword>
<evidence type="ECO:0000256" key="1">
    <source>
        <dbReference type="ARBA" id="ARBA00004651"/>
    </source>
</evidence>
<feature type="transmembrane region" description="Helical" evidence="6">
    <location>
        <begin position="248"/>
        <end position="269"/>
    </location>
</feature>
<name>A0ABS5ACD8_9PSEU</name>
<keyword evidence="9" id="KW-1185">Reference proteome</keyword>
<feature type="transmembrane region" description="Helical" evidence="6">
    <location>
        <begin position="322"/>
        <end position="340"/>
    </location>
</feature>
<gene>
    <name evidence="8" type="ORF">JOF53_003120</name>
</gene>
<dbReference type="Proteomes" id="UP001519363">
    <property type="component" value="Unassembled WGS sequence"/>
</dbReference>
<evidence type="ECO:0000313" key="9">
    <source>
        <dbReference type="Proteomes" id="UP001519363"/>
    </source>
</evidence>
<dbReference type="InterPro" id="IPR008457">
    <property type="entry name" value="Cu-R_CopD_dom"/>
</dbReference>
<keyword evidence="3 6" id="KW-0812">Transmembrane</keyword>
<reference evidence="8 9" key="1">
    <citation type="submission" date="2021-03" db="EMBL/GenBank/DDBJ databases">
        <title>Sequencing the genomes of 1000 actinobacteria strains.</title>
        <authorList>
            <person name="Klenk H.-P."/>
        </authorList>
    </citation>
    <scope>NUCLEOTIDE SEQUENCE [LARGE SCALE GENOMIC DNA]</scope>
    <source>
        <strain evidence="8 9">DSM 44580</strain>
    </source>
</reference>